<evidence type="ECO:0000256" key="11">
    <source>
        <dbReference type="ARBA" id="ARBA00022989"/>
    </source>
</evidence>
<evidence type="ECO:0000256" key="3">
    <source>
        <dbReference type="ARBA" id="ARBA00012438"/>
    </source>
</evidence>
<organism evidence="17 18">
    <name type="scientific">Gracilibacillus thailandensis</name>
    <dbReference type="NCBI Taxonomy" id="563735"/>
    <lineage>
        <taxon>Bacteria</taxon>
        <taxon>Bacillati</taxon>
        <taxon>Bacillota</taxon>
        <taxon>Bacilli</taxon>
        <taxon>Bacillales</taxon>
        <taxon>Bacillaceae</taxon>
        <taxon>Gracilibacillus</taxon>
    </lineage>
</organism>
<keyword evidence="18" id="KW-1185">Reference proteome</keyword>
<dbReference type="GO" id="GO:0000155">
    <property type="term" value="F:phosphorelay sensor kinase activity"/>
    <property type="evidence" value="ECO:0007669"/>
    <property type="project" value="InterPro"/>
</dbReference>
<keyword evidence="12" id="KW-0902">Two-component regulatory system</keyword>
<dbReference type="InterPro" id="IPR036097">
    <property type="entry name" value="HisK_dim/P_sf"/>
</dbReference>
<reference evidence="17 18" key="1">
    <citation type="submission" date="2019-10" db="EMBL/GenBank/DDBJ databases">
        <title>Gracilibacillus salitolerans sp. nov., a moderate halophile isolated from a saline soil in northwest China.</title>
        <authorList>
            <person name="Gan L."/>
        </authorList>
    </citation>
    <scope>NUCLEOTIDE SEQUENCE [LARGE SCALE GENOMIC DNA]</scope>
    <source>
        <strain evidence="17 18">TP2-8</strain>
    </source>
</reference>
<dbReference type="PANTHER" id="PTHR45528:SF1">
    <property type="entry name" value="SENSOR HISTIDINE KINASE CPXA"/>
    <property type="match status" value="1"/>
</dbReference>
<evidence type="ECO:0000256" key="7">
    <source>
        <dbReference type="ARBA" id="ARBA00022692"/>
    </source>
</evidence>
<evidence type="ECO:0000256" key="12">
    <source>
        <dbReference type="ARBA" id="ARBA00023012"/>
    </source>
</evidence>
<evidence type="ECO:0000256" key="1">
    <source>
        <dbReference type="ARBA" id="ARBA00000085"/>
    </source>
</evidence>
<evidence type="ECO:0000313" key="18">
    <source>
        <dbReference type="Proteomes" id="UP000435187"/>
    </source>
</evidence>
<keyword evidence="7 14" id="KW-0812">Transmembrane</keyword>
<sequence>MKKFFRSLLAKYMLIIVLALSIVQIAYLLIAILITGVADNIESSYTSDEMDYEQIEEDWHKDANRLKTEADISRIFDKWKDQYPDASMFWVDQSGTLRVATEERNDLPTEWTSSFTAKFIKDRYGENPFTVIAFVGEEDTDGFIVFEIKRDVFQKPIQIAFNQYGSWLLIGTLFLVIFFIFISFLFFRGIRKRLLQLQEAMEIRDVDELPIQIDVKKQDEIGQLEQTFNQMVHELRKSREREQEEEQLRRELIANLSHDLRTPLTKINAQTYKIAKQDVSDDAKQAIHALEASVEDIDKLIENLMSYTLLMASKYKLDIQEVDIVRFARERIATWYPVFEKEGFEINVELEPLHDSVWHVDPIWLGRVIDNLLQNVLRHANNGRYVELKTASTNSYDAIVVRDRGSGMKDSSNQKGAGIGLSIVDMMVKGMQLEWEIHSSNDGTTIQIKKNIQDKK</sequence>
<evidence type="ECO:0000256" key="13">
    <source>
        <dbReference type="ARBA" id="ARBA00023136"/>
    </source>
</evidence>
<dbReference type="InterPro" id="IPR036890">
    <property type="entry name" value="HATPase_C_sf"/>
</dbReference>
<evidence type="ECO:0000259" key="16">
    <source>
        <dbReference type="PROSITE" id="PS50885"/>
    </source>
</evidence>
<evidence type="ECO:0000313" key="17">
    <source>
        <dbReference type="EMBL" id="MRI68162.1"/>
    </source>
</evidence>
<dbReference type="Pfam" id="PF00512">
    <property type="entry name" value="HisKA"/>
    <property type="match status" value="1"/>
</dbReference>
<dbReference type="Pfam" id="PF02518">
    <property type="entry name" value="HATPase_c"/>
    <property type="match status" value="1"/>
</dbReference>
<dbReference type="SUPFAM" id="SSF47384">
    <property type="entry name" value="Homodimeric domain of signal transducing histidine kinase"/>
    <property type="match status" value="1"/>
</dbReference>
<dbReference type="CDD" id="cd00082">
    <property type="entry name" value="HisKA"/>
    <property type="match status" value="1"/>
</dbReference>
<feature type="transmembrane region" description="Helical" evidence="14">
    <location>
        <begin position="164"/>
        <end position="187"/>
    </location>
</feature>
<dbReference type="SMART" id="SM00387">
    <property type="entry name" value="HATPase_c"/>
    <property type="match status" value="1"/>
</dbReference>
<dbReference type="AlphaFoldDB" id="A0A6N7R4J9"/>
<dbReference type="Proteomes" id="UP000435187">
    <property type="component" value="Unassembled WGS sequence"/>
</dbReference>
<evidence type="ECO:0000256" key="9">
    <source>
        <dbReference type="ARBA" id="ARBA00022777"/>
    </source>
</evidence>
<dbReference type="InterPro" id="IPR003661">
    <property type="entry name" value="HisK_dim/P_dom"/>
</dbReference>
<evidence type="ECO:0000256" key="8">
    <source>
        <dbReference type="ARBA" id="ARBA00022741"/>
    </source>
</evidence>
<protein>
    <recommendedName>
        <fullName evidence="3">histidine kinase</fullName>
        <ecNumber evidence="3">2.7.13.3</ecNumber>
    </recommendedName>
</protein>
<feature type="domain" description="HAMP" evidence="16">
    <location>
        <begin position="188"/>
        <end position="240"/>
    </location>
</feature>
<name>A0A6N7R4J9_9BACI</name>
<dbReference type="PANTHER" id="PTHR45528">
    <property type="entry name" value="SENSOR HISTIDINE KINASE CPXA"/>
    <property type="match status" value="1"/>
</dbReference>
<dbReference type="SUPFAM" id="SSF158472">
    <property type="entry name" value="HAMP domain-like"/>
    <property type="match status" value="1"/>
</dbReference>
<dbReference type="PROSITE" id="PS50885">
    <property type="entry name" value="HAMP"/>
    <property type="match status" value="1"/>
</dbReference>
<dbReference type="InterPro" id="IPR050398">
    <property type="entry name" value="HssS/ArlS-like"/>
</dbReference>
<feature type="domain" description="Histidine kinase" evidence="15">
    <location>
        <begin position="255"/>
        <end position="454"/>
    </location>
</feature>
<dbReference type="PROSITE" id="PS50109">
    <property type="entry name" value="HIS_KIN"/>
    <property type="match status" value="1"/>
</dbReference>
<keyword evidence="8" id="KW-0547">Nucleotide-binding</keyword>
<evidence type="ECO:0000259" key="15">
    <source>
        <dbReference type="PROSITE" id="PS50109"/>
    </source>
</evidence>
<evidence type="ECO:0000256" key="5">
    <source>
        <dbReference type="ARBA" id="ARBA00022553"/>
    </source>
</evidence>
<keyword evidence="13 14" id="KW-0472">Membrane</keyword>
<dbReference type="RefSeq" id="WP_153836671.1">
    <property type="nucleotide sequence ID" value="NZ_JBHUMW010000074.1"/>
</dbReference>
<dbReference type="SMART" id="SM00304">
    <property type="entry name" value="HAMP"/>
    <property type="match status" value="1"/>
</dbReference>
<dbReference type="InterPro" id="IPR003594">
    <property type="entry name" value="HATPase_dom"/>
</dbReference>
<comment type="subcellular location">
    <subcellularLocation>
        <location evidence="2">Cell membrane</location>
        <topology evidence="2">Multi-pass membrane protein</topology>
    </subcellularLocation>
</comment>
<dbReference type="GO" id="GO:0005886">
    <property type="term" value="C:plasma membrane"/>
    <property type="evidence" value="ECO:0007669"/>
    <property type="project" value="UniProtKB-SubCell"/>
</dbReference>
<comment type="caution">
    <text evidence="17">The sequence shown here is derived from an EMBL/GenBank/DDBJ whole genome shotgun (WGS) entry which is preliminary data.</text>
</comment>
<keyword evidence="11 14" id="KW-1133">Transmembrane helix</keyword>
<feature type="transmembrane region" description="Helical" evidence="14">
    <location>
        <begin position="12"/>
        <end position="34"/>
    </location>
</feature>
<dbReference type="Gene3D" id="1.10.287.130">
    <property type="match status" value="1"/>
</dbReference>
<keyword evidence="4" id="KW-1003">Cell membrane</keyword>
<evidence type="ECO:0000256" key="14">
    <source>
        <dbReference type="SAM" id="Phobius"/>
    </source>
</evidence>
<dbReference type="SUPFAM" id="SSF55874">
    <property type="entry name" value="ATPase domain of HSP90 chaperone/DNA topoisomerase II/histidine kinase"/>
    <property type="match status" value="1"/>
</dbReference>
<dbReference type="EMBL" id="WJEE01000052">
    <property type="protein sequence ID" value="MRI68162.1"/>
    <property type="molecule type" value="Genomic_DNA"/>
</dbReference>
<keyword evidence="5" id="KW-0597">Phosphoprotein</keyword>
<dbReference type="InterPro" id="IPR005467">
    <property type="entry name" value="His_kinase_dom"/>
</dbReference>
<keyword evidence="6" id="KW-0808">Transferase</keyword>
<evidence type="ECO:0000256" key="6">
    <source>
        <dbReference type="ARBA" id="ARBA00022679"/>
    </source>
</evidence>
<comment type="catalytic activity">
    <reaction evidence="1">
        <text>ATP + protein L-histidine = ADP + protein N-phospho-L-histidine.</text>
        <dbReference type="EC" id="2.7.13.3"/>
    </reaction>
</comment>
<dbReference type="Gene3D" id="6.10.340.10">
    <property type="match status" value="1"/>
</dbReference>
<proteinExistence type="predicted"/>
<evidence type="ECO:0000256" key="2">
    <source>
        <dbReference type="ARBA" id="ARBA00004651"/>
    </source>
</evidence>
<dbReference type="GO" id="GO:0005524">
    <property type="term" value="F:ATP binding"/>
    <property type="evidence" value="ECO:0007669"/>
    <property type="project" value="UniProtKB-KW"/>
</dbReference>
<keyword evidence="9" id="KW-0418">Kinase</keyword>
<accession>A0A6N7R4J9</accession>
<gene>
    <name evidence="17" type="ORF">GH885_17795</name>
</gene>
<dbReference type="InterPro" id="IPR003660">
    <property type="entry name" value="HAMP_dom"/>
</dbReference>
<dbReference type="EC" id="2.7.13.3" evidence="3"/>
<evidence type="ECO:0000256" key="4">
    <source>
        <dbReference type="ARBA" id="ARBA00022475"/>
    </source>
</evidence>
<dbReference type="Gene3D" id="3.30.565.10">
    <property type="entry name" value="Histidine kinase-like ATPase, C-terminal domain"/>
    <property type="match status" value="1"/>
</dbReference>
<evidence type="ECO:0000256" key="10">
    <source>
        <dbReference type="ARBA" id="ARBA00022840"/>
    </source>
</evidence>
<keyword evidence="10" id="KW-0067">ATP-binding</keyword>
<dbReference type="SMART" id="SM00388">
    <property type="entry name" value="HisKA"/>
    <property type="match status" value="1"/>
</dbReference>
<dbReference type="CDD" id="cd06225">
    <property type="entry name" value="HAMP"/>
    <property type="match status" value="1"/>
</dbReference>
<dbReference type="Pfam" id="PF00672">
    <property type="entry name" value="HAMP"/>
    <property type="match status" value="1"/>
</dbReference>